<dbReference type="PANTHER" id="PTHR34986">
    <property type="entry name" value="EVOLVED BETA-GALACTOSIDASE SUBUNIT BETA"/>
    <property type="match status" value="1"/>
</dbReference>
<reference evidence="1" key="2">
    <citation type="submission" date="2020-09" db="EMBL/GenBank/DDBJ databases">
        <authorList>
            <person name="Sun Q."/>
            <person name="Zhou Y."/>
        </authorList>
    </citation>
    <scope>NUCLEOTIDE SEQUENCE</scope>
    <source>
        <strain evidence="1">CGMCC 1.15763</strain>
    </source>
</reference>
<dbReference type="InterPro" id="IPR037012">
    <property type="entry name" value="NanQ/TabA/YiaL_sf"/>
</dbReference>
<dbReference type="NCBIfam" id="TIGR00022">
    <property type="entry name" value="YhcH/YjgK/YiaL family protein"/>
    <property type="match status" value="1"/>
</dbReference>
<dbReference type="GO" id="GO:0005829">
    <property type="term" value="C:cytosol"/>
    <property type="evidence" value="ECO:0007669"/>
    <property type="project" value="TreeGrafter"/>
</dbReference>
<protein>
    <submittedName>
        <fullName evidence="1">DUF386 domain-containing protein</fullName>
    </submittedName>
</protein>
<dbReference type="InterPro" id="IPR004375">
    <property type="entry name" value="NanQ/TabA/YiaL"/>
</dbReference>
<name>A0A917HYA2_9FLAO</name>
<sequence>MILDKIENQHLYTGLGTKFLKAFEFLNTTNLKEIASGEYPIDGDQLFAIVMEYETTAKSENSFEGHQKYIDLQYVVTGTEQVGVVSRINQTPFEVHKEDDYDLYHSNQAAFFTLDKGMFMIFFPDDLHMPSVYDDQPSTVKKVVIKIAV</sequence>
<organism evidence="1 2">
    <name type="scientific">Polaribacter pacificus</name>
    <dbReference type="NCBI Taxonomy" id="1775173"/>
    <lineage>
        <taxon>Bacteria</taxon>
        <taxon>Pseudomonadati</taxon>
        <taxon>Bacteroidota</taxon>
        <taxon>Flavobacteriia</taxon>
        <taxon>Flavobacteriales</taxon>
        <taxon>Flavobacteriaceae</taxon>
    </lineage>
</organism>
<comment type="caution">
    <text evidence="1">The sequence shown here is derived from an EMBL/GenBank/DDBJ whole genome shotgun (WGS) entry which is preliminary data.</text>
</comment>
<proteinExistence type="predicted"/>
<dbReference type="PANTHER" id="PTHR34986:SF1">
    <property type="entry name" value="PROTEIN YIAL"/>
    <property type="match status" value="1"/>
</dbReference>
<dbReference type="SUPFAM" id="SSF51197">
    <property type="entry name" value="Clavaminate synthase-like"/>
    <property type="match status" value="1"/>
</dbReference>
<evidence type="ECO:0000313" key="2">
    <source>
        <dbReference type="Proteomes" id="UP000633278"/>
    </source>
</evidence>
<dbReference type="RefSeq" id="WP_188598710.1">
    <property type="nucleotide sequence ID" value="NZ_BMJW01000002.1"/>
</dbReference>
<evidence type="ECO:0000313" key="1">
    <source>
        <dbReference type="EMBL" id="GGG97991.1"/>
    </source>
</evidence>
<dbReference type="EMBL" id="BMJW01000002">
    <property type="protein sequence ID" value="GGG97991.1"/>
    <property type="molecule type" value="Genomic_DNA"/>
</dbReference>
<reference evidence="1" key="1">
    <citation type="journal article" date="2014" name="Int. J. Syst. Evol. Microbiol.">
        <title>Complete genome sequence of Corynebacterium casei LMG S-19264T (=DSM 44701T), isolated from a smear-ripened cheese.</title>
        <authorList>
            <consortium name="US DOE Joint Genome Institute (JGI-PGF)"/>
            <person name="Walter F."/>
            <person name="Albersmeier A."/>
            <person name="Kalinowski J."/>
            <person name="Ruckert C."/>
        </authorList>
    </citation>
    <scope>NUCLEOTIDE SEQUENCE</scope>
    <source>
        <strain evidence="1">CGMCC 1.15763</strain>
    </source>
</reference>
<accession>A0A917HYA2</accession>
<dbReference type="Pfam" id="PF04074">
    <property type="entry name" value="DUF386"/>
    <property type="match status" value="1"/>
</dbReference>
<dbReference type="Gene3D" id="2.60.120.370">
    <property type="entry name" value="YhcH/YjgK/YiaL"/>
    <property type="match status" value="1"/>
</dbReference>
<gene>
    <name evidence="1" type="ORF">GCM10011416_15070</name>
</gene>
<dbReference type="Proteomes" id="UP000633278">
    <property type="component" value="Unassembled WGS sequence"/>
</dbReference>
<keyword evidence="2" id="KW-1185">Reference proteome</keyword>
<dbReference type="AlphaFoldDB" id="A0A917HYA2"/>